<accession>A0AAV4T7S7</accession>
<reference evidence="1 2" key="1">
    <citation type="submission" date="2021-06" db="EMBL/GenBank/DDBJ databases">
        <title>Caerostris extrusa draft genome.</title>
        <authorList>
            <person name="Kono N."/>
            <person name="Arakawa K."/>
        </authorList>
    </citation>
    <scope>NUCLEOTIDE SEQUENCE [LARGE SCALE GENOMIC DNA]</scope>
</reference>
<comment type="caution">
    <text evidence="1">The sequence shown here is derived from an EMBL/GenBank/DDBJ whole genome shotgun (WGS) entry which is preliminary data.</text>
</comment>
<protein>
    <submittedName>
        <fullName evidence="1">Uncharacterized protein</fullName>
    </submittedName>
</protein>
<dbReference type="AlphaFoldDB" id="A0AAV4T7S7"/>
<evidence type="ECO:0000313" key="1">
    <source>
        <dbReference type="EMBL" id="GIY41541.1"/>
    </source>
</evidence>
<organism evidence="1 2">
    <name type="scientific">Caerostris extrusa</name>
    <name type="common">Bark spider</name>
    <name type="synonym">Caerostris bankana</name>
    <dbReference type="NCBI Taxonomy" id="172846"/>
    <lineage>
        <taxon>Eukaryota</taxon>
        <taxon>Metazoa</taxon>
        <taxon>Ecdysozoa</taxon>
        <taxon>Arthropoda</taxon>
        <taxon>Chelicerata</taxon>
        <taxon>Arachnida</taxon>
        <taxon>Araneae</taxon>
        <taxon>Araneomorphae</taxon>
        <taxon>Entelegynae</taxon>
        <taxon>Araneoidea</taxon>
        <taxon>Araneidae</taxon>
        <taxon>Caerostris</taxon>
    </lineage>
</organism>
<keyword evidence="2" id="KW-1185">Reference proteome</keyword>
<dbReference type="EMBL" id="BPLR01010725">
    <property type="protein sequence ID" value="GIY41541.1"/>
    <property type="molecule type" value="Genomic_DNA"/>
</dbReference>
<proteinExistence type="predicted"/>
<evidence type="ECO:0000313" key="2">
    <source>
        <dbReference type="Proteomes" id="UP001054945"/>
    </source>
</evidence>
<gene>
    <name evidence="1" type="ORF">CEXT_649601</name>
</gene>
<name>A0AAV4T7S7_CAEEX</name>
<dbReference type="Proteomes" id="UP001054945">
    <property type="component" value="Unassembled WGS sequence"/>
</dbReference>
<sequence>MLEWKDGVLLAIVRKIPFDSISITRDDNDMMTIQELVQKFCFAHPDSKMLRKETAACIQNWVKKEKLNLKAKLQMHVNGAPTCRRNVIFGIRD</sequence>